<evidence type="ECO:0000256" key="4">
    <source>
        <dbReference type="SAM" id="Phobius"/>
    </source>
</evidence>
<keyword evidence="1" id="KW-0540">Nuclease</keyword>
<proteinExistence type="predicted"/>
<keyword evidence="4" id="KW-1133">Transmembrane helix</keyword>
<dbReference type="GO" id="GO:0016787">
    <property type="term" value="F:hydrolase activity"/>
    <property type="evidence" value="ECO:0007669"/>
    <property type="project" value="UniProtKB-KW"/>
</dbReference>
<gene>
    <name evidence="6" type="ORF">A3A74_04185</name>
</gene>
<dbReference type="Proteomes" id="UP000179270">
    <property type="component" value="Unassembled WGS sequence"/>
</dbReference>
<evidence type="ECO:0000256" key="3">
    <source>
        <dbReference type="ARBA" id="ARBA00022801"/>
    </source>
</evidence>
<dbReference type="SMART" id="SM00318">
    <property type="entry name" value="SNc"/>
    <property type="match status" value="1"/>
</dbReference>
<dbReference type="AlphaFoldDB" id="A0A1F7ICX7"/>
<evidence type="ECO:0000313" key="6">
    <source>
        <dbReference type="EMBL" id="OGK41215.1"/>
    </source>
</evidence>
<feature type="transmembrane region" description="Helical" evidence="4">
    <location>
        <begin position="12"/>
        <end position="29"/>
    </location>
</feature>
<dbReference type="STRING" id="1802055.A3A74_04185"/>
<dbReference type="Gene3D" id="2.40.50.90">
    <property type="match status" value="1"/>
</dbReference>
<name>A0A1F7ICX7_9BACT</name>
<keyword evidence="4" id="KW-0472">Membrane</keyword>
<dbReference type="Pfam" id="PF00565">
    <property type="entry name" value="SNase"/>
    <property type="match status" value="1"/>
</dbReference>
<keyword evidence="4" id="KW-0812">Transmembrane</keyword>
<organism evidence="6 7">
    <name type="scientific">Candidatus Roizmanbacteria bacterium RIFCSPLOWO2_01_FULL_35_13</name>
    <dbReference type="NCBI Taxonomy" id="1802055"/>
    <lineage>
        <taxon>Bacteria</taxon>
        <taxon>Candidatus Roizmaniibacteriota</taxon>
    </lineage>
</organism>
<protein>
    <recommendedName>
        <fullName evidence="5">TNase-like domain-containing protein</fullName>
    </recommendedName>
</protein>
<reference evidence="6 7" key="1">
    <citation type="journal article" date="2016" name="Nat. Commun.">
        <title>Thousands of microbial genomes shed light on interconnected biogeochemical processes in an aquifer system.</title>
        <authorList>
            <person name="Anantharaman K."/>
            <person name="Brown C.T."/>
            <person name="Hug L.A."/>
            <person name="Sharon I."/>
            <person name="Castelle C.J."/>
            <person name="Probst A.J."/>
            <person name="Thomas B.C."/>
            <person name="Singh A."/>
            <person name="Wilkins M.J."/>
            <person name="Karaoz U."/>
            <person name="Brodie E.L."/>
            <person name="Williams K.H."/>
            <person name="Hubbard S.S."/>
            <person name="Banfield J.F."/>
        </authorList>
    </citation>
    <scope>NUCLEOTIDE SEQUENCE [LARGE SCALE GENOMIC DNA]</scope>
</reference>
<evidence type="ECO:0000256" key="1">
    <source>
        <dbReference type="ARBA" id="ARBA00022722"/>
    </source>
</evidence>
<evidence type="ECO:0000313" key="7">
    <source>
        <dbReference type="Proteomes" id="UP000179270"/>
    </source>
</evidence>
<feature type="domain" description="TNase-like" evidence="5">
    <location>
        <begin position="60"/>
        <end position="194"/>
    </location>
</feature>
<dbReference type="InterPro" id="IPR035437">
    <property type="entry name" value="SNase_OB-fold_sf"/>
</dbReference>
<dbReference type="PANTHER" id="PTHR12302:SF3">
    <property type="entry name" value="SERINE_THREONINE-PROTEIN KINASE 31"/>
    <property type="match status" value="1"/>
</dbReference>
<accession>A0A1F7ICX7</accession>
<dbReference type="SUPFAM" id="SSF50199">
    <property type="entry name" value="Staphylococcal nuclease"/>
    <property type="match status" value="1"/>
</dbReference>
<dbReference type="PROSITE" id="PS50830">
    <property type="entry name" value="TNASE_3"/>
    <property type="match status" value="1"/>
</dbReference>
<keyword evidence="2" id="KW-0255">Endonuclease</keyword>
<dbReference type="GO" id="GO:0004519">
    <property type="term" value="F:endonuclease activity"/>
    <property type="evidence" value="ECO:0007669"/>
    <property type="project" value="UniProtKB-KW"/>
</dbReference>
<comment type="caution">
    <text evidence="6">The sequence shown here is derived from an EMBL/GenBank/DDBJ whole genome shotgun (WGS) entry which is preliminary data.</text>
</comment>
<dbReference type="InterPro" id="IPR016071">
    <property type="entry name" value="Staphylococal_nuclease_OB-fold"/>
</dbReference>
<evidence type="ECO:0000256" key="2">
    <source>
        <dbReference type="ARBA" id="ARBA00022759"/>
    </source>
</evidence>
<sequence>MRRVRLSKKNINLIIGVIILLVSAIYQTLQPKTQNISNQAKVIPTLIASQSAVSAKPGAELYLVKVARVIDGDTIKLETGQTVRYIGIDTPETKHPQKKLQCFGKEAMEKNKELVEGKLVRLEKDISETDRYWRLLRYVYLPTDASPSGIFINDYLVKEGYAHASTFPPDVKYSDHFRNIENQARINNLGLWNKCK</sequence>
<dbReference type="PANTHER" id="PTHR12302">
    <property type="entry name" value="EBNA2 BINDING PROTEIN P100"/>
    <property type="match status" value="1"/>
</dbReference>
<keyword evidence="3" id="KW-0378">Hydrolase</keyword>
<evidence type="ECO:0000259" key="5">
    <source>
        <dbReference type="PROSITE" id="PS50830"/>
    </source>
</evidence>
<dbReference type="EMBL" id="MGAF01000021">
    <property type="protein sequence ID" value="OGK41215.1"/>
    <property type="molecule type" value="Genomic_DNA"/>
</dbReference>